<dbReference type="PANTHER" id="PTHR36151">
    <property type="entry name" value="BLR2777 PROTEIN"/>
    <property type="match status" value="1"/>
</dbReference>
<evidence type="ECO:0000259" key="1">
    <source>
        <dbReference type="Pfam" id="PF09995"/>
    </source>
</evidence>
<proteinExistence type="predicted"/>
<sequence length="286" mass="32980">MRERSRVSSSIASAPETEGFDVGEHIIGITAFLGGTANVIMQLGLRPVAYGVMESDVRSGNVMQHPFKRLRTTLTYLAVAMLGSDQEREAYRQAVNHSHKSIRSKPGSPVQYNAFDPTLQLWVAACLYYGFVDLLEKVRGPMDESTADAFYAHSMRLGTTLQVRADMWPANRAAFQQYWDSHLANLEIDSTTQRFFNDLIDLKMLPLPVEWLFSRFHRFVVAGCLPAQLRIAMQMSWGAAQQRRFDWLMAVIRVALKWQPRFMYQFPLNYYLWDMRRRMRKGQPLV</sequence>
<protein>
    <submittedName>
        <fullName evidence="2">Oxygenase MpaB family protein</fullName>
    </submittedName>
</protein>
<evidence type="ECO:0000313" key="2">
    <source>
        <dbReference type="EMBL" id="WXL24743.1"/>
    </source>
</evidence>
<gene>
    <name evidence="2" type="ORF">WG219_15690</name>
</gene>
<evidence type="ECO:0000313" key="3">
    <source>
        <dbReference type="Proteomes" id="UP001476583"/>
    </source>
</evidence>
<dbReference type="InterPro" id="IPR018713">
    <property type="entry name" value="MPAB/Lcp_cat_dom"/>
</dbReference>
<organism evidence="2 3">
    <name type="scientific">Ectopseudomonas mendocina</name>
    <name type="common">Pseudomonas mendocina</name>
    <dbReference type="NCBI Taxonomy" id="300"/>
    <lineage>
        <taxon>Bacteria</taxon>
        <taxon>Pseudomonadati</taxon>
        <taxon>Pseudomonadota</taxon>
        <taxon>Gammaproteobacteria</taxon>
        <taxon>Pseudomonadales</taxon>
        <taxon>Pseudomonadaceae</taxon>
        <taxon>Ectopseudomonas</taxon>
    </lineage>
</organism>
<reference evidence="2 3" key="1">
    <citation type="submission" date="2024-03" db="EMBL/GenBank/DDBJ databases">
        <title>Complete genome of BD2.</title>
        <authorList>
            <person name="Cao G."/>
        </authorList>
    </citation>
    <scope>NUCLEOTIDE SEQUENCE [LARGE SCALE GENOMIC DNA]</scope>
    <source>
        <strain evidence="2 3">BD2</strain>
    </source>
</reference>
<feature type="domain" description="ER-bound oxygenase mpaB/mpaB'/Rubber oxygenase catalytic" evidence="1">
    <location>
        <begin position="30"/>
        <end position="253"/>
    </location>
</feature>
<keyword evidence="3" id="KW-1185">Reference proteome</keyword>
<dbReference type="Pfam" id="PF09995">
    <property type="entry name" value="MPAB_Lcp_cat"/>
    <property type="match status" value="1"/>
</dbReference>
<name>A0ABZ2RD89_ECTME</name>
<accession>A0ABZ2RD89</accession>
<dbReference type="EMBL" id="CP148074">
    <property type="protein sequence ID" value="WXL24743.1"/>
    <property type="molecule type" value="Genomic_DNA"/>
</dbReference>
<dbReference type="Proteomes" id="UP001476583">
    <property type="component" value="Chromosome"/>
</dbReference>
<dbReference type="PANTHER" id="PTHR36151:SF3">
    <property type="entry name" value="ER-BOUND OXYGENASE MPAB_MPAB'_RUBBER OXYGENASE CATALYTIC DOMAIN-CONTAINING PROTEIN"/>
    <property type="match status" value="1"/>
</dbReference>